<dbReference type="OrthoDB" id="283553at2759"/>
<protein>
    <submittedName>
        <fullName evidence="1">Uncharacterized protein</fullName>
    </submittedName>
</protein>
<organism evidence="1 2">
    <name type="scientific">Trypanosoma rangeli SC58</name>
    <dbReference type="NCBI Taxonomy" id="429131"/>
    <lineage>
        <taxon>Eukaryota</taxon>
        <taxon>Discoba</taxon>
        <taxon>Euglenozoa</taxon>
        <taxon>Kinetoplastea</taxon>
        <taxon>Metakinetoplastina</taxon>
        <taxon>Trypanosomatida</taxon>
        <taxon>Trypanosomatidae</taxon>
        <taxon>Trypanosoma</taxon>
        <taxon>Herpetosoma</taxon>
    </lineage>
</organism>
<dbReference type="PANTHER" id="PTHR31144:SF8">
    <property type="entry name" value="CILIA-AND FLAGELLA-ASSOCIATED PROTEIN 96"/>
    <property type="match status" value="1"/>
</dbReference>
<dbReference type="InterPro" id="IPR029358">
    <property type="entry name" value="CFAP96"/>
</dbReference>
<dbReference type="GO" id="GO:0005881">
    <property type="term" value="C:cytoplasmic microtubule"/>
    <property type="evidence" value="ECO:0007669"/>
    <property type="project" value="TreeGrafter"/>
</dbReference>
<evidence type="ECO:0000313" key="1">
    <source>
        <dbReference type="EMBL" id="ESL10087.1"/>
    </source>
</evidence>
<name>A0A061JA15_TRYRA</name>
<keyword evidence="2" id="KW-1185">Reference proteome</keyword>
<dbReference type="AlphaFoldDB" id="A0A061JA15"/>
<dbReference type="Pfam" id="PF15239">
    <property type="entry name" value="CFAP96-like"/>
    <property type="match status" value="1"/>
</dbReference>
<dbReference type="VEuPathDB" id="TriTrypDB:TRSC58_02184"/>
<gene>
    <name evidence="1" type="ORF">TRSC58_02184</name>
</gene>
<proteinExistence type="predicted"/>
<dbReference type="PANTHER" id="PTHR31144">
    <property type="entry name" value="UPF0602 PROTEIN C4ORF47"/>
    <property type="match status" value="1"/>
</dbReference>
<comment type="caution">
    <text evidence="1">The sequence shown here is derived from an EMBL/GenBank/DDBJ whole genome shotgun (WGS) entry which is preliminary data.</text>
</comment>
<sequence>MVFSIPSYLGVGDRYKHAVDERAQGVNFVTCFPKTGHSPDALFDKEYKYMYNGDRRADPETMARREALESRKKNMTSTGFAFSNPPQKGEGLGSYYGLIQKEPYPHMPDNPMSRGPQPFPKSMPRQILTSPGKLGSYGTPGLTLSEINNDYIATIYDQPRINAKKERDIWRSRMPATPFIPVGRRGYTFDESPVTGASMCYVMTKPFLPKSVPQVFRHFIVDKPWRPAGYVDDKPTTMDYWEDPYNAFDPREDPKSRVKKPSDAVFRPSFRGDNFWYTQSVVFKRL</sequence>
<dbReference type="EMBL" id="AUPL01002184">
    <property type="protein sequence ID" value="ESL10087.1"/>
    <property type="molecule type" value="Genomic_DNA"/>
</dbReference>
<reference evidence="1 2" key="1">
    <citation type="submission" date="2013-07" db="EMBL/GenBank/DDBJ databases">
        <authorList>
            <person name="Stoco P.H."/>
            <person name="Wagner G."/>
            <person name="Gerber A."/>
            <person name="Zaha A."/>
            <person name="Thompson C."/>
            <person name="Bartholomeu D.C."/>
            <person name="Luckemeyer D.D."/>
            <person name="Bahia D."/>
            <person name="Loreto E."/>
            <person name="Prestes E.B."/>
            <person name="Lima F.M."/>
            <person name="Rodrigues-Luiz G."/>
            <person name="Vallejo G.A."/>
            <person name="Filho J.F."/>
            <person name="Monteiro K.M."/>
            <person name="Tyler K.M."/>
            <person name="de Almeida L.G."/>
            <person name="Ortiz M.F."/>
            <person name="Siervo M.A."/>
            <person name="de Moraes M.H."/>
            <person name="Cunha O.L."/>
            <person name="Mendonca-Neto R."/>
            <person name="Silva R."/>
            <person name="Teixeira S.M."/>
            <person name="Murta S.M."/>
            <person name="Sincero T.C."/>
            <person name="Mendes T.A."/>
            <person name="Urmenyi T.P."/>
            <person name="Silva V.G."/>
            <person name="da Rocha W.D."/>
            <person name="Andersson B."/>
            <person name="Romanha A.J."/>
            <person name="Steindel M."/>
            <person name="de Vasconcelos A.T."/>
            <person name="Grisard E.C."/>
        </authorList>
    </citation>
    <scope>NUCLEOTIDE SEQUENCE [LARGE SCALE GENOMIC DNA]</scope>
    <source>
        <strain evidence="1 2">SC58</strain>
    </source>
</reference>
<dbReference type="Proteomes" id="UP000031737">
    <property type="component" value="Unassembled WGS sequence"/>
</dbReference>
<evidence type="ECO:0000313" key="2">
    <source>
        <dbReference type="Proteomes" id="UP000031737"/>
    </source>
</evidence>
<accession>A0A061JA15</accession>